<dbReference type="Proteomes" id="UP000189701">
    <property type="component" value="Unplaced"/>
</dbReference>
<evidence type="ECO:0000313" key="13">
    <source>
        <dbReference type="RefSeq" id="XP_009795650.1"/>
    </source>
</evidence>
<protein>
    <recommendedName>
        <fullName evidence="1">RNA-directed DNA polymerase</fullName>
        <ecNumber evidence="1">2.7.7.49</ecNumber>
    </recommendedName>
</protein>
<dbReference type="InterPro" id="IPR041373">
    <property type="entry name" value="RT_RNaseH"/>
</dbReference>
<dbReference type="PANTHER" id="PTHR46148:SF60">
    <property type="entry name" value="CHROMO DOMAIN-CONTAINING PROTEIN"/>
    <property type="match status" value="1"/>
</dbReference>
<keyword evidence="5" id="KW-0255">Endonuclease</keyword>
<dbReference type="InterPro" id="IPR036397">
    <property type="entry name" value="RNaseH_sf"/>
</dbReference>
<dbReference type="GO" id="GO:0003964">
    <property type="term" value="F:RNA-directed DNA polymerase activity"/>
    <property type="evidence" value="ECO:0007669"/>
    <property type="project" value="UniProtKB-KW"/>
</dbReference>
<dbReference type="Pfam" id="PF08284">
    <property type="entry name" value="RVP_2"/>
    <property type="match status" value="1"/>
</dbReference>
<dbReference type="RefSeq" id="XP_009795650.1">
    <property type="nucleotide sequence ID" value="XM_009797348.1"/>
</dbReference>
<reference evidence="13" key="2">
    <citation type="submission" date="2025-08" db="UniProtKB">
        <authorList>
            <consortium name="RefSeq"/>
        </authorList>
    </citation>
    <scope>IDENTIFICATION</scope>
    <source>
        <tissue evidence="13">Leaf</tissue>
    </source>
</reference>
<proteinExistence type="predicted"/>
<evidence type="ECO:0000256" key="2">
    <source>
        <dbReference type="ARBA" id="ARBA00022679"/>
    </source>
</evidence>
<dbReference type="AlphaFoldDB" id="A0A1U7Y9Y5"/>
<reference evidence="12" key="1">
    <citation type="journal article" date="2013" name="Genome Biol.">
        <title>Reference genomes and transcriptomes of Nicotiana sylvestris and Nicotiana tomentosiformis.</title>
        <authorList>
            <person name="Sierro N."/>
            <person name="Battey J.N."/>
            <person name="Ouadi S."/>
            <person name="Bovet L."/>
            <person name="Goepfert S."/>
            <person name="Bakaher N."/>
            <person name="Peitsch M.C."/>
            <person name="Ivanov N.V."/>
        </authorList>
    </citation>
    <scope>NUCLEOTIDE SEQUENCE [LARGE SCALE GENOMIC DNA]</scope>
</reference>
<keyword evidence="6" id="KW-0378">Hydrolase</keyword>
<evidence type="ECO:0000259" key="9">
    <source>
        <dbReference type="Pfam" id="PF03732"/>
    </source>
</evidence>
<dbReference type="EC" id="2.7.7.49" evidence="1"/>
<accession>A0A1U7Y9Y5</accession>
<dbReference type="Gene3D" id="2.40.70.10">
    <property type="entry name" value="Acid Proteases"/>
    <property type="match status" value="1"/>
</dbReference>
<evidence type="ECO:0000256" key="8">
    <source>
        <dbReference type="SAM" id="MobiDB-lite"/>
    </source>
</evidence>
<keyword evidence="12" id="KW-1185">Reference proteome</keyword>
<feature type="domain" description="Reverse transcriptase RNase H-like" evidence="10">
    <location>
        <begin position="493"/>
        <end position="541"/>
    </location>
</feature>
<dbReference type="InterPro" id="IPR012337">
    <property type="entry name" value="RNaseH-like_sf"/>
</dbReference>
<gene>
    <name evidence="13" type="primary">LOC104242318</name>
</gene>
<evidence type="ECO:0000256" key="1">
    <source>
        <dbReference type="ARBA" id="ARBA00012493"/>
    </source>
</evidence>
<dbReference type="SUPFAM" id="SSF56672">
    <property type="entry name" value="DNA/RNA polymerases"/>
    <property type="match status" value="1"/>
</dbReference>
<keyword evidence="3" id="KW-0548">Nucleotidyltransferase</keyword>
<evidence type="ECO:0000256" key="3">
    <source>
        <dbReference type="ARBA" id="ARBA00022695"/>
    </source>
</evidence>
<dbReference type="InterPro" id="IPR005162">
    <property type="entry name" value="Retrotrans_gag_dom"/>
</dbReference>
<dbReference type="InterPro" id="IPR056924">
    <property type="entry name" value="SH3_Tf2-1"/>
</dbReference>
<dbReference type="GO" id="GO:0003676">
    <property type="term" value="F:nucleic acid binding"/>
    <property type="evidence" value="ECO:0007669"/>
    <property type="project" value="InterPro"/>
</dbReference>
<evidence type="ECO:0000313" key="12">
    <source>
        <dbReference type="Proteomes" id="UP000189701"/>
    </source>
</evidence>
<feature type="compositionally biased region" description="Polar residues" evidence="8">
    <location>
        <begin position="1"/>
        <end position="12"/>
    </location>
</feature>
<dbReference type="SUPFAM" id="SSF53098">
    <property type="entry name" value="Ribonuclease H-like"/>
    <property type="match status" value="1"/>
</dbReference>
<dbReference type="PANTHER" id="PTHR46148">
    <property type="entry name" value="CHROMO DOMAIN-CONTAINING PROTEIN"/>
    <property type="match status" value="1"/>
</dbReference>
<evidence type="ECO:0000256" key="5">
    <source>
        <dbReference type="ARBA" id="ARBA00022759"/>
    </source>
</evidence>
<feature type="region of interest" description="Disordered" evidence="8">
    <location>
        <begin position="264"/>
        <end position="290"/>
    </location>
</feature>
<dbReference type="Pfam" id="PF03732">
    <property type="entry name" value="Retrotrans_gag"/>
    <property type="match status" value="1"/>
</dbReference>
<dbReference type="Pfam" id="PF17917">
    <property type="entry name" value="RT_RNaseH"/>
    <property type="match status" value="1"/>
</dbReference>
<dbReference type="GO" id="GO:0016787">
    <property type="term" value="F:hydrolase activity"/>
    <property type="evidence" value="ECO:0007669"/>
    <property type="project" value="UniProtKB-KW"/>
</dbReference>
<keyword evidence="2" id="KW-0808">Transferase</keyword>
<feature type="region of interest" description="Disordered" evidence="8">
    <location>
        <begin position="1"/>
        <end position="70"/>
    </location>
</feature>
<evidence type="ECO:0000259" key="10">
    <source>
        <dbReference type="Pfam" id="PF17917"/>
    </source>
</evidence>
<dbReference type="GO" id="GO:0004519">
    <property type="term" value="F:endonuclease activity"/>
    <property type="evidence" value="ECO:0007669"/>
    <property type="project" value="UniProtKB-KW"/>
</dbReference>
<feature type="domain" description="Tf2-1-like SH3-like" evidence="11">
    <location>
        <begin position="714"/>
        <end position="778"/>
    </location>
</feature>
<dbReference type="InterPro" id="IPR021109">
    <property type="entry name" value="Peptidase_aspartic_dom_sf"/>
</dbReference>
<dbReference type="InterPro" id="IPR043502">
    <property type="entry name" value="DNA/RNA_pol_sf"/>
</dbReference>
<dbReference type="Pfam" id="PF24626">
    <property type="entry name" value="SH3_Tf2-1"/>
    <property type="match status" value="1"/>
</dbReference>
<dbReference type="Gene3D" id="3.30.70.270">
    <property type="match status" value="1"/>
</dbReference>
<feature type="domain" description="Retrotransposon gag" evidence="9">
    <location>
        <begin position="136"/>
        <end position="232"/>
    </location>
</feature>
<sequence length="858" mass="96091">MARIRTPSSAGCSATRGGGQVGVHQTRRQTAPQPEIGNMGQPQAAMPGQVQGQGVQDAPPPVPTGVPTVPSNLKLEALMSNQGGSSAPQATLQIQAPTQTQTFTNKEVSLQESSKLDGTLKALRALGCSSERAVDLAAYKLEDMANTWYETVLLGRPPGAAPLTWDEFTKLFKNHFLPDSLMQKYARDFERLVQTPDMDVSTYNTKFCKLAIYAPYLVPTEEARVQKFVDGLVGRLYTTVAPQMKTLSYSDVVDLARKIENKGRDERATSDLRTGNRGRGDGDHANVNQGQRNVGRGQARVFAFTRQDAQASNVVVTVATPIGESLLAEYVYRACQIRVKGRDTLADLIVLDMIDFDMLIEMDWLSSCYAIVDCHAKIVKFEIANEPSFILRGSQKGCLGLLAIVNETRKETTSIENVPVVREFSDVFPEDLLGLPTVREIDFDLVSFLGHVVSKDGFMVDPKKTETVQKWPRPTSPTDIRSFLGLVGYYRGFTVFYDASRVGLGCVLMQNGRVIAYASRQLKKHEQNYHTYDLEMAAMAKSSLVERIKATQYEDEQLCKYRDEALAGQNKDMIVESDGVLRMGDILCVKAKHHRPAGLLQQIKIPEWKWERITMDFVTGLPRTLRGYDSVWVIVDRLTKSAHFLPVKTTYGGVRKCRSPIEWFEAGETNLLGFDLVQEAMDKVQLIRQRLLAAQSRQKSYDNKRKRDLVFTIGDKVFLRVSPIKGVMRFGKGGKLSPRFIGSYEILDRVGAVAYRLALPPELSFIHPVFHVSMLGKCISDSSQVLEAPTIPLDEKLSYEEEPMAIVDRQVRKLRSKEILFVKVLWRNHIVEEATWEIEDAMRVKCPHLFQLTGAYLS</sequence>
<dbReference type="eggNOG" id="KOG0017">
    <property type="taxonomic scope" value="Eukaryota"/>
</dbReference>
<keyword evidence="4" id="KW-0540">Nuclease</keyword>
<evidence type="ECO:0000256" key="7">
    <source>
        <dbReference type="ARBA" id="ARBA00022918"/>
    </source>
</evidence>
<evidence type="ECO:0000256" key="6">
    <source>
        <dbReference type="ARBA" id="ARBA00022801"/>
    </source>
</evidence>
<dbReference type="InterPro" id="IPR043128">
    <property type="entry name" value="Rev_trsase/Diguanyl_cyclase"/>
</dbReference>
<keyword evidence="7" id="KW-0695">RNA-directed DNA polymerase</keyword>
<organism evidence="12 13">
    <name type="scientific">Nicotiana sylvestris</name>
    <name type="common">Wood tobacco</name>
    <name type="synonym">South American tobacco</name>
    <dbReference type="NCBI Taxonomy" id="4096"/>
    <lineage>
        <taxon>Eukaryota</taxon>
        <taxon>Viridiplantae</taxon>
        <taxon>Streptophyta</taxon>
        <taxon>Embryophyta</taxon>
        <taxon>Tracheophyta</taxon>
        <taxon>Spermatophyta</taxon>
        <taxon>Magnoliopsida</taxon>
        <taxon>eudicotyledons</taxon>
        <taxon>Gunneridae</taxon>
        <taxon>Pentapetalae</taxon>
        <taxon>asterids</taxon>
        <taxon>lamiids</taxon>
        <taxon>Solanales</taxon>
        <taxon>Solanaceae</taxon>
        <taxon>Nicotianoideae</taxon>
        <taxon>Nicotianeae</taxon>
        <taxon>Nicotiana</taxon>
    </lineage>
</organism>
<evidence type="ECO:0000256" key="4">
    <source>
        <dbReference type="ARBA" id="ARBA00022722"/>
    </source>
</evidence>
<evidence type="ECO:0000259" key="11">
    <source>
        <dbReference type="Pfam" id="PF24626"/>
    </source>
</evidence>
<name>A0A1U7Y9Y5_NICSY</name>
<dbReference type="Gene3D" id="3.30.420.10">
    <property type="entry name" value="Ribonuclease H-like superfamily/Ribonuclease H"/>
    <property type="match status" value="1"/>
</dbReference>